<name>A0ABW4ISI4_9ACTN</name>
<keyword evidence="2" id="KW-1185">Reference proteome</keyword>
<evidence type="ECO:0000313" key="1">
    <source>
        <dbReference type="EMBL" id="MFD1659428.1"/>
    </source>
</evidence>
<dbReference type="RefSeq" id="WP_381082568.1">
    <property type="nucleotide sequence ID" value="NZ_JBHUDX010000036.1"/>
</dbReference>
<reference evidence="2" key="1">
    <citation type="journal article" date="2019" name="Int. J. Syst. Evol. Microbiol.">
        <title>The Global Catalogue of Microorganisms (GCM) 10K type strain sequencing project: providing services to taxonomists for standard genome sequencing and annotation.</title>
        <authorList>
            <consortium name="The Broad Institute Genomics Platform"/>
            <consortium name="The Broad Institute Genome Sequencing Center for Infectious Disease"/>
            <person name="Wu L."/>
            <person name="Ma J."/>
        </authorList>
    </citation>
    <scope>NUCLEOTIDE SEQUENCE [LARGE SCALE GENOMIC DNA]</scope>
    <source>
        <strain evidence="2">CGMCC 1.12470</strain>
    </source>
</reference>
<proteinExistence type="predicted"/>
<organism evidence="1 2">
    <name type="scientific">Streptomyces caeni</name>
    <dbReference type="NCBI Taxonomy" id="2307231"/>
    <lineage>
        <taxon>Bacteria</taxon>
        <taxon>Bacillati</taxon>
        <taxon>Actinomycetota</taxon>
        <taxon>Actinomycetes</taxon>
        <taxon>Kitasatosporales</taxon>
        <taxon>Streptomycetaceae</taxon>
        <taxon>Streptomyces</taxon>
    </lineage>
</organism>
<dbReference type="EMBL" id="JBHUDX010000036">
    <property type="protein sequence ID" value="MFD1659428.1"/>
    <property type="molecule type" value="Genomic_DNA"/>
</dbReference>
<sequence length="109" mass="11708">MKKSDIWRLVAGILALTLMPDEPWDGEQDRLSLLMDELARFDGELPAGVSAEEAAAITLDGAQDRIALLIGGFAAAFLQLAAAYDDTGADTSALDVVRAMALEWVDRDD</sequence>
<dbReference type="Proteomes" id="UP001597261">
    <property type="component" value="Unassembled WGS sequence"/>
</dbReference>
<protein>
    <recommendedName>
        <fullName evidence="3">TerB family tellurite resistance protein</fullName>
    </recommendedName>
</protein>
<accession>A0ABW4ISI4</accession>
<evidence type="ECO:0000313" key="2">
    <source>
        <dbReference type="Proteomes" id="UP001597261"/>
    </source>
</evidence>
<comment type="caution">
    <text evidence="1">The sequence shown here is derived from an EMBL/GenBank/DDBJ whole genome shotgun (WGS) entry which is preliminary data.</text>
</comment>
<evidence type="ECO:0008006" key="3">
    <source>
        <dbReference type="Google" id="ProtNLM"/>
    </source>
</evidence>
<gene>
    <name evidence="1" type="ORF">ACFSL4_14730</name>
</gene>